<dbReference type="AlphaFoldDB" id="A0A451BFL3"/>
<protein>
    <recommendedName>
        <fullName evidence="4">tRNA(fMet)-specific endonuclease VapC</fullName>
    </recommendedName>
</protein>
<gene>
    <name evidence="1" type="ORF">BECKMB1821G_GA0114241_11164</name>
    <name evidence="3" type="ORF">BECKMB1821H_GA0114242_10968</name>
    <name evidence="2" type="ORF">BECKMB1821I_GA0114274_10938</name>
</gene>
<dbReference type="EMBL" id="CAADFQ010000093">
    <property type="protein sequence ID" value="VFK34965.1"/>
    <property type="molecule type" value="Genomic_DNA"/>
</dbReference>
<organism evidence="3">
    <name type="scientific">Candidatus Kentrum sp. MB</name>
    <dbReference type="NCBI Taxonomy" id="2138164"/>
    <lineage>
        <taxon>Bacteria</taxon>
        <taxon>Pseudomonadati</taxon>
        <taxon>Pseudomonadota</taxon>
        <taxon>Gammaproteobacteria</taxon>
        <taxon>Candidatus Kentrum</taxon>
    </lineage>
</organism>
<evidence type="ECO:0008006" key="4">
    <source>
        <dbReference type="Google" id="ProtNLM"/>
    </source>
</evidence>
<reference evidence="3" key="1">
    <citation type="submission" date="2019-02" db="EMBL/GenBank/DDBJ databases">
        <authorList>
            <person name="Gruber-Vodicka R. H."/>
            <person name="Seah K. B. B."/>
        </authorList>
    </citation>
    <scope>NUCLEOTIDE SEQUENCE</scope>
    <source>
        <strain evidence="1">BECK_BZ197</strain>
        <strain evidence="3">BECK_BZ198</strain>
        <strain evidence="2">BECK_BZ199</strain>
    </source>
</reference>
<evidence type="ECO:0000313" key="1">
    <source>
        <dbReference type="EMBL" id="VFK32543.1"/>
    </source>
</evidence>
<evidence type="ECO:0000313" key="3">
    <source>
        <dbReference type="EMBL" id="VFK77069.1"/>
    </source>
</evidence>
<evidence type="ECO:0000313" key="2">
    <source>
        <dbReference type="EMBL" id="VFK34965.1"/>
    </source>
</evidence>
<name>A0A451BFL3_9GAMM</name>
<accession>A0A451BFL3</accession>
<sequence length="45" mass="4815">MILVDTLVWIDHFSVGVPAMGKLLSEGCVSMHAFVLGELACGNRP</sequence>
<proteinExistence type="predicted"/>
<dbReference type="EMBL" id="CAADFO010000116">
    <property type="protein sequence ID" value="VFK32543.1"/>
    <property type="molecule type" value="Genomic_DNA"/>
</dbReference>
<dbReference type="EMBL" id="CAADGH010000096">
    <property type="protein sequence ID" value="VFK77069.1"/>
    <property type="molecule type" value="Genomic_DNA"/>
</dbReference>